<comment type="caution">
    <text evidence="6">The sequence shown here is derived from an EMBL/GenBank/DDBJ whole genome shotgun (WGS) entry which is preliminary data.</text>
</comment>
<comment type="similarity">
    <text evidence="2">Belongs to the HAD-like hydrolase superfamily.</text>
</comment>
<dbReference type="SUPFAM" id="SSF56784">
    <property type="entry name" value="HAD-like"/>
    <property type="match status" value="1"/>
</dbReference>
<dbReference type="NCBIfam" id="TIGR01460">
    <property type="entry name" value="HAD-SF-IIA"/>
    <property type="match status" value="1"/>
</dbReference>
<name>A0AA41WCR3_9BACT</name>
<dbReference type="InterPro" id="IPR036412">
    <property type="entry name" value="HAD-like_sf"/>
</dbReference>
<dbReference type="InterPro" id="IPR023214">
    <property type="entry name" value="HAD_sf"/>
</dbReference>
<keyword evidence="6" id="KW-0378">Hydrolase</keyword>
<keyword evidence="7" id="KW-1185">Reference proteome</keyword>
<dbReference type="GO" id="GO:0016791">
    <property type="term" value="F:phosphatase activity"/>
    <property type="evidence" value="ECO:0007669"/>
    <property type="project" value="InterPro"/>
</dbReference>
<reference evidence="6" key="1">
    <citation type="submission" date="2022-06" db="EMBL/GenBank/DDBJ databases">
        <title>CFH 74404 Thermomicrobiaceae sp.</title>
        <authorList>
            <person name="Ming H."/>
            <person name="Li W.-J."/>
            <person name="Zhao Z."/>
        </authorList>
    </citation>
    <scope>NUCLEOTIDE SEQUENCE</scope>
    <source>
        <strain evidence="6">CFH 74404</strain>
    </source>
</reference>
<dbReference type="Gene3D" id="3.40.50.1000">
    <property type="entry name" value="HAD superfamily/HAD-like"/>
    <property type="match status" value="2"/>
</dbReference>
<dbReference type="Pfam" id="PF13242">
    <property type="entry name" value="Hydrolase_like"/>
    <property type="match status" value="1"/>
</dbReference>
<dbReference type="AlphaFoldDB" id="A0AA41WCR3"/>
<dbReference type="RefSeq" id="WP_284057355.1">
    <property type="nucleotide sequence ID" value="NZ_JAMSLR010000007.1"/>
</dbReference>
<accession>A0AA41WCR3</accession>
<proteinExistence type="inferred from homology"/>
<evidence type="ECO:0000256" key="4">
    <source>
        <dbReference type="ARBA" id="ARBA00022842"/>
    </source>
</evidence>
<sequence>MEARTIDGLLIDVEGVLHIDGRPIPGAAEALQALAEAGLPYVLLTNTTIRTRRQLGGLLRRLGFPVNDEQIITAAAATADYVRRQYPGESCYLLVEGDLSEEFAGIPLTEGHDARVVVIGGAGDCFTYSRINHVFRLLLGGAAFIAMHRNLTWERQDGTYLDSGAYILGLEAATGVQAQVVGKPSADFFQAGLRLLGVPRDRAAMVGDTIDQDVEPAQRLGMAGILVRTGRFRTREPETGRPDAILDSIADLPAWLGLRPIR</sequence>
<dbReference type="GO" id="GO:0005737">
    <property type="term" value="C:cytoplasm"/>
    <property type="evidence" value="ECO:0007669"/>
    <property type="project" value="TreeGrafter"/>
</dbReference>
<dbReference type="NCBIfam" id="TIGR01458">
    <property type="entry name" value="HAD-SF-IIA-hyp3"/>
    <property type="match status" value="1"/>
</dbReference>
<keyword evidence="4" id="KW-0460">Magnesium</keyword>
<dbReference type="GO" id="GO:0046872">
    <property type="term" value="F:metal ion binding"/>
    <property type="evidence" value="ECO:0007669"/>
    <property type="project" value="UniProtKB-KW"/>
</dbReference>
<dbReference type="EMBL" id="JAMSLR010000007">
    <property type="protein sequence ID" value="MCM8749572.1"/>
    <property type="molecule type" value="Genomic_DNA"/>
</dbReference>
<evidence type="ECO:0000313" key="6">
    <source>
        <dbReference type="EMBL" id="MCM8749572.1"/>
    </source>
</evidence>
<dbReference type="PANTHER" id="PTHR19288">
    <property type="entry name" value="4-NITROPHENYLPHOSPHATASE-RELATED"/>
    <property type="match status" value="1"/>
</dbReference>
<dbReference type="InterPro" id="IPR006355">
    <property type="entry name" value="LHPP/HDHD2"/>
</dbReference>
<dbReference type="PANTHER" id="PTHR19288:SF46">
    <property type="entry name" value="HALOACID DEHALOGENASE-LIKE HYDROLASE DOMAIN-CONTAINING PROTEIN 2"/>
    <property type="match status" value="1"/>
</dbReference>
<dbReference type="Pfam" id="PF13344">
    <property type="entry name" value="Hydrolase_6"/>
    <property type="match status" value="1"/>
</dbReference>
<evidence type="ECO:0000256" key="3">
    <source>
        <dbReference type="ARBA" id="ARBA00022723"/>
    </source>
</evidence>
<dbReference type="InterPro" id="IPR006357">
    <property type="entry name" value="HAD-SF_hydro_IIA"/>
</dbReference>
<protein>
    <recommendedName>
        <fullName evidence="5">Haloacid dehalogenase-like hydrolase domain-containing protein 2</fullName>
    </recommendedName>
</protein>
<keyword evidence="3" id="KW-0479">Metal-binding</keyword>
<evidence type="ECO:0000313" key="7">
    <source>
        <dbReference type="Proteomes" id="UP001165306"/>
    </source>
</evidence>
<comment type="cofactor">
    <cofactor evidence="1">
        <name>Mg(2+)</name>
        <dbReference type="ChEBI" id="CHEBI:18420"/>
    </cofactor>
</comment>
<dbReference type="Proteomes" id="UP001165306">
    <property type="component" value="Unassembled WGS sequence"/>
</dbReference>
<evidence type="ECO:0000256" key="1">
    <source>
        <dbReference type="ARBA" id="ARBA00001946"/>
    </source>
</evidence>
<organism evidence="6 7">
    <name type="scientific">Thermalbibacter longus</name>
    <dbReference type="NCBI Taxonomy" id="2951981"/>
    <lineage>
        <taxon>Bacteria</taxon>
        <taxon>Pseudomonadati</taxon>
        <taxon>Thermomicrobiota</taxon>
        <taxon>Thermomicrobia</taxon>
        <taxon>Thermomicrobiales</taxon>
        <taxon>Thermomicrobiaceae</taxon>
        <taxon>Thermalbibacter</taxon>
    </lineage>
</organism>
<evidence type="ECO:0000256" key="5">
    <source>
        <dbReference type="ARBA" id="ARBA00039666"/>
    </source>
</evidence>
<gene>
    <name evidence="6" type="ORF">NET02_10470</name>
</gene>
<evidence type="ECO:0000256" key="2">
    <source>
        <dbReference type="ARBA" id="ARBA00007958"/>
    </source>
</evidence>